<evidence type="ECO:0000256" key="3">
    <source>
        <dbReference type="ARBA" id="ARBA00022729"/>
    </source>
</evidence>
<dbReference type="InterPro" id="IPR004682">
    <property type="entry name" value="TRAP_DctP"/>
</dbReference>
<keyword evidence="2" id="KW-0813">Transport</keyword>
<evidence type="ECO:0000256" key="4">
    <source>
        <dbReference type="SAM" id="SignalP"/>
    </source>
</evidence>
<dbReference type="CDD" id="cd13679">
    <property type="entry name" value="PBP2_TRAP_YiaO_like"/>
    <property type="match status" value="1"/>
</dbReference>
<accession>A0ABU9C6M1</accession>
<proteinExistence type="inferred from homology"/>
<feature type="chain" id="PRO_5045727371" evidence="4">
    <location>
        <begin position="27"/>
        <end position="339"/>
    </location>
</feature>
<evidence type="ECO:0000313" key="6">
    <source>
        <dbReference type="Proteomes" id="UP001379945"/>
    </source>
</evidence>
<organism evidence="5 6">
    <name type="scientific">Ideonella margarita</name>
    <dbReference type="NCBI Taxonomy" id="2984191"/>
    <lineage>
        <taxon>Bacteria</taxon>
        <taxon>Pseudomonadati</taxon>
        <taxon>Pseudomonadota</taxon>
        <taxon>Betaproteobacteria</taxon>
        <taxon>Burkholderiales</taxon>
        <taxon>Sphaerotilaceae</taxon>
        <taxon>Ideonella</taxon>
    </lineage>
</organism>
<evidence type="ECO:0000313" key="5">
    <source>
        <dbReference type="EMBL" id="MEK8047547.1"/>
    </source>
</evidence>
<dbReference type="Proteomes" id="UP001379945">
    <property type="component" value="Unassembled WGS sequence"/>
</dbReference>
<keyword evidence="3 4" id="KW-0732">Signal</keyword>
<dbReference type="Pfam" id="PF03480">
    <property type="entry name" value="DctP"/>
    <property type="match status" value="1"/>
</dbReference>
<gene>
    <name evidence="5" type="ORF">AACH00_14395</name>
</gene>
<comment type="similarity">
    <text evidence="1">Belongs to the bacterial solute-binding protein 7 family.</text>
</comment>
<name>A0ABU9C6M1_9BURK</name>
<dbReference type="NCBIfam" id="NF037995">
    <property type="entry name" value="TRAP_S1"/>
    <property type="match status" value="1"/>
</dbReference>
<evidence type="ECO:0000256" key="1">
    <source>
        <dbReference type="ARBA" id="ARBA00009023"/>
    </source>
</evidence>
<reference evidence="5 6" key="1">
    <citation type="submission" date="2024-04" db="EMBL/GenBank/DDBJ databases">
        <title>Novel species of the genus Ideonella isolated from streams.</title>
        <authorList>
            <person name="Lu H."/>
        </authorList>
    </citation>
    <scope>NUCLEOTIDE SEQUENCE [LARGE SCALE GENOMIC DNA]</scope>
    <source>
        <strain evidence="5 6">LYT19W</strain>
    </source>
</reference>
<dbReference type="EMBL" id="JBBUTI010000009">
    <property type="protein sequence ID" value="MEK8047547.1"/>
    <property type="molecule type" value="Genomic_DNA"/>
</dbReference>
<feature type="signal peptide" evidence="4">
    <location>
        <begin position="1"/>
        <end position="26"/>
    </location>
</feature>
<keyword evidence="6" id="KW-1185">Reference proteome</keyword>
<dbReference type="PANTHER" id="PTHR33376">
    <property type="match status" value="1"/>
</dbReference>
<dbReference type="PANTHER" id="PTHR33376:SF7">
    <property type="entry name" value="C4-DICARBOXYLATE-BINDING PROTEIN DCTB"/>
    <property type="match status" value="1"/>
</dbReference>
<dbReference type="RefSeq" id="WP_341399853.1">
    <property type="nucleotide sequence ID" value="NZ_JBBUTI010000009.1"/>
</dbReference>
<comment type="caution">
    <text evidence="5">The sequence shown here is derived from an EMBL/GenBank/DDBJ whole genome shotgun (WGS) entry which is preliminary data.</text>
</comment>
<dbReference type="SUPFAM" id="SSF53850">
    <property type="entry name" value="Periplasmic binding protein-like II"/>
    <property type="match status" value="1"/>
</dbReference>
<protein>
    <submittedName>
        <fullName evidence="5">TRAP transporter substrate-binding protein</fullName>
    </submittedName>
</protein>
<evidence type="ECO:0000256" key="2">
    <source>
        <dbReference type="ARBA" id="ARBA00022448"/>
    </source>
</evidence>
<dbReference type="InterPro" id="IPR038404">
    <property type="entry name" value="TRAP_DctP_sf"/>
</dbReference>
<dbReference type="InterPro" id="IPR018389">
    <property type="entry name" value="DctP_fam"/>
</dbReference>
<sequence>MNPITRRALNLGLLAGCLMTAGLSQAADIEARTIKFPSASNKGHPQVVGVEKFAELVAAKSGGKFTVKPFPGGTLGPDLQTVSAMQGGTMEMTVMNASLLAGNVKEMAIFDFPFLFNNTREADAVADGPVGRKLLDKLQERGLVGLAYWDLGFRQVHTAKKPIAKADDFKGLKMRVIPTPLYVDFMSAMGASPVPMPFTETYTALEQGAIDGMTNPLLNILDGKYNEVSKHLTITNHMYTPQAVIVSKKFWDKLSATEQQILRDAAQETALFQRKYARDEAAKVLAELKKRGMNVIELPAEEQAKLRERAKPVVEKYTKELGAIVPEMLAAVEKARAAR</sequence>
<dbReference type="PIRSF" id="PIRSF006470">
    <property type="entry name" value="DctB"/>
    <property type="match status" value="1"/>
</dbReference>
<dbReference type="NCBIfam" id="TIGR00787">
    <property type="entry name" value="dctP"/>
    <property type="match status" value="1"/>
</dbReference>
<dbReference type="Gene3D" id="3.40.190.170">
    <property type="entry name" value="Bacterial extracellular solute-binding protein, family 7"/>
    <property type="match status" value="1"/>
</dbReference>